<evidence type="ECO:0000313" key="6">
    <source>
        <dbReference type="Proteomes" id="UP001324380"/>
    </source>
</evidence>
<dbReference type="Gene3D" id="2.40.30.170">
    <property type="match status" value="1"/>
</dbReference>
<evidence type="ECO:0000259" key="3">
    <source>
        <dbReference type="Pfam" id="PF25954"/>
    </source>
</evidence>
<dbReference type="EMBL" id="CP139558">
    <property type="protein sequence ID" value="WPU94676.1"/>
    <property type="molecule type" value="Genomic_DNA"/>
</dbReference>
<dbReference type="InterPro" id="IPR058649">
    <property type="entry name" value="CzcB_C"/>
</dbReference>
<sequence length="374" mass="41066">MATFCLVLLAIAGCGQKPGEMQNSPVKKKDSAVISLKTVLQPVNSAVITTVPAVLPEQKTLPIVIRADGYLDFDTRTFNNIAARFPGRIEKLYVKYAFQPIHRGERVFDIYSPEMVSAQQDLVFLSKSGKADENMLQAARQKLLLLGMTASQVSEVIQTGKAFYSLPVYSPYEGHVHDMPHSQMPGSDDPKPVDDYATNIPLSIREGSYVQRGQTVFNVVDPHRLWAILKITASDAGKVRLNQPVTISLPDLPGKTLIGHVNFIEPLLENGDKTTSIRVYLDNMNHALKVNSLVQAAIQAGTRTGLWIPRTAVLDLGTTRIVWVKESGLFKARPVQTGLSLDKNILITRGLTPADSLASNAQYLTDSEGFIKTQ</sequence>
<keyword evidence="1" id="KW-0813">Transport</keyword>
<reference evidence="5 6" key="1">
    <citation type="submission" date="2023-11" db="EMBL/GenBank/DDBJ databases">
        <title>Analysis of the Genomes of Mucilaginibacter gossypii cycad 4 and M. sabulilitoris SNA2: microbes with the potential for plant growth promotion.</title>
        <authorList>
            <person name="Hirsch A.M."/>
            <person name="Humm E."/>
            <person name="Rubbi M."/>
            <person name="Del Vecchio G."/>
            <person name="Ha S.M."/>
            <person name="Pellegrini M."/>
            <person name="Gunsalus R.P."/>
        </authorList>
    </citation>
    <scope>NUCLEOTIDE SEQUENCE [LARGE SCALE GENOMIC DNA]</scope>
    <source>
        <strain evidence="5 6">SNA2</strain>
    </source>
</reference>
<gene>
    <name evidence="5" type="ORF">SNE25_03970</name>
</gene>
<dbReference type="Gene3D" id="2.40.420.20">
    <property type="match status" value="1"/>
</dbReference>
<dbReference type="Gene3D" id="6.10.140.730">
    <property type="match status" value="1"/>
</dbReference>
<evidence type="ECO:0000259" key="2">
    <source>
        <dbReference type="Pfam" id="PF25869"/>
    </source>
</evidence>
<proteinExistence type="predicted"/>
<dbReference type="InterPro" id="IPR051909">
    <property type="entry name" value="MFP_Cation_Efflux"/>
</dbReference>
<dbReference type="InterPro" id="IPR058791">
    <property type="entry name" value="3HB_CusB"/>
</dbReference>
<dbReference type="PANTHER" id="PTHR30097:SF15">
    <property type="entry name" value="CATION EFFLUX SYSTEM PROTEIN CUSB"/>
    <property type="match status" value="1"/>
</dbReference>
<dbReference type="InterPro" id="IPR058792">
    <property type="entry name" value="Beta-barrel_RND_2"/>
</dbReference>
<keyword evidence="6" id="KW-1185">Reference proteome</keyword>
<dbReference type="Pfam" id="PF25869">
    <property type="entry name" value="3HB_CusB"/>
    <property type="match status" value="1"/>
</dbReference>
<dbReference type="Proteomes" id="UP001324380">
    <property type="component" value="Chromosome"/>
</dbReference>
<dbReference type="Pfam" id="PF25954">
    <property type="entry name" value="Beta-barrel_RND_2"/>
    <property type="match status" value="1"/>
</dbReference>
<dbReference type="PANTHER" id="PTHR30097">
    <property type="entry name" value="CATION EFFLUX SYSTEM PROTEIN CUSB"/>
    <property type="match status" value="1"/>
</dbReference>
<organism evidence="5 6">
    <name type="scientific">Mucilaginibacter sabulilitoris</name>
    <dbReference type="NCBI Taxonomy" id="1173583"/>
    <lineage>
        <taxon>Bacteria</taxon>
        <taxon>Pseudomonadati</taxon>
        <taxon>Bacteroidota</taxon>
        <taxon>Sphingobacteriia</taxon>
        <taxon>Sphingobacteriales</taxon>
        <taxon>Sphingobacteriaceae</taxon>
        <taxon>Mucilaginibacter</taxon>
    </lineage>
</organism>
<evidence type="ECO:0000259" key="4">
    <source>
        <dbReference type="Pfam" id="PF25975"/>
    </source>
</evidence>
<accession>A0ABZ0TNE6</accession>
<evidence type="ECO:0000313" key="5">
    <source>
        <dbReference type="EMBL" id="WPU94676.1"/>
    </source>
</evidence>
<feature type="domain" description="CusB-like beta-barrel" evidence="3">
    <location>
        <begin position="225"/>
        <end position="300"/>
    </location>
</feature>
<evidence type="ECO:0000256" key="1">
    <source>
        <dbReference type="ARBA" id="ARBA00022448"/>
    </source>
</evidence>
<feature type="domain" description="CzcB-like C-terminal circularly permuted SH3-like" evidence="4">
    <location>
        <begin position="308"/>
        <end position="360"/>
    </location>
</feature>
<feature type="domain" description="CusB-like three alpha-helical bundle" evidence="2">
    <location>
        <begin position="114"/>
        <end position="162"/>
    </location>
</feature>
<dbReference type="RefSeq" id="WP_321563792.1">
    <property type="nucleotide sequence ID" value="NZ_CP139558.1"/>
</dbReference>
<protein>
    <submittedName>
        <fullName evidence="5">Efflux RND transporter periplasmic adaptor subunit</fullName>
    </submittedName>
</protein>
<name>A0ABZ0TNE6_9SPHI</name>
<dbReference type="Pfam" id="PF25975">
    <property type="entry name" value="CzcB_C"/>
    <property type="match status" value="1"/>
</dbReference>